<evidence type="ECO:0000313" key="1">
    <source>
        <dbReference type="EMBL" id="AFM12589.1"/>
    </source>
</evidence>
<dbReference type="HOGENOM" id="CLU_1488403_0_0_12"/>
<dbReference type="EMBL" id="CP002959">
    <property type="protein sequence ID" value="AFM12589.1"/>
    <property type="molecule type" value="Genomic_DNA"/>
</dbReference>
<name>I4B5N2_TURPD</name>
<organism evidence="1 2">
    <name type="scientific">Turneriella parva (strain ATCC BAA-1111 / DSM 21527 / NCTC 11395 / H)</name>
    <name type="common">Leptospira parva</name>
    <dbReference type="NCBI Taxonomy" id="869212"/>
    <lineage>
        <taxon>Bacteria</taxon>
        <taxon>Pseudomonadati</taxon>
        <taxon>Spirochaetota</taxon>
        <taxon>Spirochaetia</taxon>
        <taxon>Leptospirales</taxon>
        <taxon>Leptospiraceae</taxon>
        <taxon>Turneriella</taxon>
    </lineage>
</organism>
<sequence>MQKIDALEHHHTSLSLRVKSCRSVTAARKILRRNGLTLSESEILTSLAKECLKRWRGEGKKSATPRRYNVEAAAYRIRPWYVNRVLYSALWERGIHSGESVSRMVDFAVRFYLPRLLEVLLRVRRAGVRQSPSNIAYWARRSMARKRAYKEVFINYQCKTYLNHAGDLIYMQVCTQVPKKGLSPDEIQHWNTRAA</sequence>
<proteinExistence type="predicted"/>
<dbReference type="STRING" id="869212.Turpa_1942"/>
<dbReference type="AlphaFoldDB" id="I4B5N2"/>
<keyword evidence="2" id="KW-1185">Reference proteome</keyword>
<dbReference type="Proteomes" id="UP000006048">
    <property type="component" value="Chromosome"/>
</dbReference>
<dbReference type="KEGG" id="tpx:Turpa_1942"/>
<protein>
    <submittedName>
        <fullName evidence="1">Uncharacterized protein</fullName>
    </submittedName>
</protein>
<gene>
    <name evidence="1" type="ordered locus">Turpa_1942</name>
</gene>
<evidence type="ECO:0000313" key="2">
    <source>
        <dbReference type="Proteomes" id="UP000006048"/>
    </source>
</evidence>
<accession>I4B5N2</accession>
<reference evidence="1 2" key="1">
    <citation type="submission" date="2012-06" db="EMBL/GenBank/DDBJ databases">
        <title>The complete chromosome of genome of Turneriella parva DSM 21527.</title>
        <authorList>
            <consortium name="US DOE Joint Genome Institute (JGI-PGF)"/>
            <person name="Lucas S."/>
            <person name="Han J."/>
            <person name="Lapidus A."/>
            <person name="Bruce D."/>
            <person name="Goodwin L."/>
            <person name="Pitluck S."/>
            <person name="Peters L."/>
            <person name="Kyrpides N."/>
            <person name="Mavromatis K."/>
            <person name="Ivanova N."/>
            <person name="Mikhailova N."/>
            <person name="Chertkov O."/>
            <person name="Detter J.C."/>
            <person name="Tapia R."/>
            <person name="Han C."/>
            <person name="Land M."/>
            <person name="Hauser L."/>
            <person name="Markowitz V."/>
            <person name="Cheng J.-F."/>
            <person name="Hugenholtz P."/>
            <person name="Woyke T."/>
            <person name="Wu D."/>
            <person name="Gronow S."/>
            <person name="Wellnitz S."/>
            <person name="Brambilla E."/>
            <person name="Klenk H.-P."/>
            <person name="Eisen J.A."/>
        </authorList>
    </citation>
    <scope>NUCLEOTIDE SEQUENCE [LARGE SCALE GENOMIC DNA]</scope>
    <source>
        <strain evidence="2">ATCC BAA-1111 / DSM 21527 / NCTC 11395 / H</strain>
    </source>
</reference>